<dbReference type="InterPro" id="IPR023296">
    <property type="entry name" value="Glyco_hydro_beta-prop_sf"/>
</dbReference>
<dbReference type="GO" id="GO:0016757">
    <property type="term" value="F:glycosyltransferase activity"/>
    <property type="evidence" value="ECO:0007669"/>
    <property type="project" value="UniProtKB-KW"/>
</dbReference>
<dbReference type="PANTHER" id="PTHR34106">
    <property type="entry name" value="GLYCOSIDASE"/>
    <property type="match status" value="1"/>
</dbReference>
<evidence type="ECO:0000313" key="3">
    <source>
        <dbReference type="EMBL" id="VAW27395.1"/>
    </source>
</evidence>
<dbReference type="CDD" id="cd18610">
    <property type="entry name" value="GH130_BT3780-like"/>
    <property type="match status" value="1"/>
</dbReference>
<feature type="non-terminal residue" evidence="3">
    <location>
        <position position="1"/>
    </location>
</feature>
<sequence>TMKKYLSNTSILLFLIVLLSFGCNRNQTSNNKSWTLGPFVKVDSVNPIMGAVDSLVFMGPVHHFQVKWAAKDVFNPAAVVRNGKLYLLYRAEDSIGKLAGTSRIGLAVSTNGLTFWRYPKPVLYPDSDKYIKYEWDGGTEDPRVVQDDNGTYYMTYTAWNGNRTRLFIATSKDLVNWTKHGSVFRKAYNGKYFNIFTKSGAIVCRRVGGKFIATKINGKYWMFFGDTNIYIAYSDDLINWTPVEKNKGKIPDSVDNRYGKASLFAALKPRKGKFDSQLVEPGPFALVTKKGILLIYNSKNSKEYGDTTLPDGTYAAGQALFDINNPERLIARTKSYFMKPSKPYEITGQVNNVCFVEGLAFFHNKWFLYYGTADTKIAVAVYSPKQ</sequence>
<protein>
    <submittedName>
        <fullName evidence="3">FIG01423360: glycoside hydrolase</fullName>
    </submittedName>
</protein>
<dbReference type="EMBL" id="UOET01000103">
    <property type="protein sequence ID" value="VAW27395.1"/>
    <property type="molecule type" value="Genomic_DNA"/>
</dbReference>
<accession>A0A3B0U8X2</accession>
<dbReference type="Gene3D" id="2.115.10.20">
    <property type="entry name" value="Glycosyl hydrolase domain, family 43"/>
    <property type="match status" value="1"/>
</dbReference>
<dbReference type="SUPFAM" id="SSF75005">
    <property type="entry name" value="Arabinanase/levansucrase/invertase"/>
    <property type="match status" value="1"/>
</dbReference>
<organism evidence="3">
    <name type="scientific">hydrothermal vent metagenome</name>
    <dbReference type="NCBI Taxonomy" id="652676"/>
    <lineage>
        <taxon>unclassified sequences</taxon>
        <taxon>metagenomes</taxon>
        <taxon>ecological metagenomes</taxon>
    </lineage>
</organism>
<dbReference type="PANTHER" id="PTHR34106:SF5">
    <property type="entry name" value="GLYCOSIDASE"/>
    <property type="match status" value="1"/>
</dbReference>
<dbReference type="InterPro" id="IPR007184">
    <property type="entry name" value="Mannoside_phosphorylase"/>
</dbReference>
<evidence type="ECO:0000256" key="1">
    <source>
        <dbReference type="ARBA" id="ARBA00022676"/>
    </source>
</evidence>
<gene>
    <name evidence="3" type="ORF">MNBD_BACTEROID07-941</name>
</gene>
<evidence type="ECO:0000256" key="2">
    <source>
        <dbReference type="ARBA" id="ARBA00022679"/>
    </source>
</evidence>
<dbReference type="Pfam" id="PF04041">
    <property type="entry name" value="Glyco_hydro_130"/>
    <property type="match status" value="1"/>
</dbReference>
<keyword evidence="2" id="KW-0808">Transferase</keyword>
<dbReference type="PIRSF" id="PIRSF016202">
    <property type="entry name" value="PH1107"/>
    <property type="match status" value="1"/>
</dbReference>
<keyword evidence="1" id="KW-0328">Glycosyltransferase</keyword>
<name>A0A3B0U8X2_9ZZZZ</name>
<dbReference type="AlphaFoldDB" id="A0A3B0U8X2"/>
<proteinExistence type="predicted"/>
<dbReference type="GO" id="GO:0016787">
    <property type="term" value="F:hydrolase activity"/>
    <property type="evidence" value="ECO:0007669"/>
    <property type="project" value="UniProtKB-KW"/>
</dbReference>
<reference evidence="3" key="1">
    <citation type="submission" date="2018-06" db="EMBL/GenBank/DDBJ databases">
        <authorList>
            <person name="Zhirakovskaya E."/>
        </authorList>
    </citation>
    <scope>NUCLEOTIDE SEQUENCE</scope>
</reference>
<keyword evidence="3" id="KW-0378">Hydrolase</keyword>